<feature type="signal peptide" evidence="1">
    <location>
        <begin position="1"/>
        <end position="24"/>
    </location>
</feature>
<reference evidence="3" key="1">
    <citation type="journal article" date="2019" name="Int. J. Syst. Evol. Microbiol.">
        <title>The Global Catalogue of Microorganisms (GCM) 10K type strain sequencing project: providing services to taxonomists for standard genome sequencing and annotation.</title>
        <authorList>
            <consortium name="The Broad Institute Genomics Platform"/>
            <consortium name="The Broad Institute Genome Sequencing Center for Infectious Disease"/>
            <person name="Wu L."/>
            <person name="Ma J."/>
        </authorList>
    </citation>
    <scope>NUCLEOTIDE SEQUENCE [LARGE SCALE GENOMIC DNA]</scope>
    <source>
        <strain evidence="3">JCM 16904</strain>
    </source>
</reference>
<dbReference type="EMBL" id="BAAAZP010000093">
    <property type="protein sequence ID" value="GAA3680572.1"/>
    <property type="molecule type" value="Genomic_DNA"/>
</dbReference>
<accession>A0ABP7C8S9</accession>
<gene>
    <name evidence="2" type="ORF">GCM10022224_050960</name>
</gene>
<feature type="chain" id="PRO_5047515957" evidence="1">
    <location>
        <begin position="25"/>
        <end position="289"/>
    </location>
</feature>
<keyword evidence="1" id="KW-0732">Signal</keyword>
<evidence type="ECO:0000313" key="2">
    <source>
        <dbReference type="EMBL" id="GAA3680572.1"/>
    </source>
</evidence>
<dbReference type="Proteomes" id="UP001500902">
    <property type="component" value="Unassembled WGS sequence"/>
</dbReference>
<comment type="caution">
    <text evidence="2">The sequence shown here is derived from an EMBL/GenBank/DDBJ whole genome shotgun (WGS) entry which is preliminary data.</text>
</comment>
<dbReference type="PROSITE" id="PS51257">
    <property type="entry name" value="PROKAR_LIPOPROTEIN"/>
    <property type="match status" value="1"/>
</dbReference>
<name>A0ABP7C8S9_9ACTN</name>
<organism evidence="2 3">
    <name type="scientific">Nonomuraea antimicrobica</name>
    <dbReference type="NCBI Taxonomy" id="561173"/>
    <lineage>
        <taxon>Bacteria</taxon>
        <taxon>Bacillati</taxon>
        <taxon>Actinomycetota</taxon>
        <taxon>Actinomycetes</taxon>
        <taxon>Streptosporangiales</taxon>
        <taxon>Streptosporangiaceae</taxon>
        <taxon>Nonomuraea</taxon>
    </lineage>
</organism>
<keyword evidence="3" id="KW-1185">Reference proteome</keyword>
<protein>
    <submittedName>
        <fullName evidence="2">Uncharacterized protein</fullName>
    </submittedName>
</protein>
<sequence length="289" mass="31652">MLRRSRLFLAVSFSAVVLCGCGGAAGGAQPSAGATASTTAAAKDKKQQFEAAKADCMKQKGFKYVPYVKPEEQVSEEERKRDSGDYQAMRKYREKYGFEAFSQFVYPDEIGIPAAVADHEADPNAAVIGSLSGAQLDAYNKAKDGCVSQAAKKVLDLELKSNLDYFNQLTLTKRRILGDELDSDPKLVELAASMSTCLKGKGHPVSDMKPSAMDKRGRLVFLEEIKALARKQQGDEHQQPDLTPAQARPYLVKEVKAALDDLECGKDFYAVFTPKETAITQQVDDQFAF</sequence>
<dbReference type="RefSeq" id="WP_344882969.1">
    <property type="nucleotide sequence ID" value="NZ_BAAAZP010000093.1"/>
</dbReference>
<evidence type="ECO:0000313" key="3">
    <source>
        <dbReference type="Proteomes" id="UP001500902"/>
    </source>
</evidence>
<evidence type="ECO:0000256" key="1">
    <source>
        <dbReference type="SAM" id="SignalP"/>
    </source>
</evidence>
<proteinExistence type="predicted"/>